<feature type="compositionally biased region" description="Polar residues" evidence="6">
    <location>
        <begin position="608"/>
        <end position="617"/>
    </location>
</feature>
<protein>
    <recommendedName>
        <fullName evidence="7">Clp R domain-containing protein</fullName>
    </recommendedName>
</protein>
<proteinExistence type="inferred from homology"/>
<feature type="region of interest" description="Disordered" evidence="6">
    <location>
        <begin position="592"/>
        <end position="627"/>
    </location>
</feature>
<dbReference type="EMBL" id="CAJGYO010000015">
    <property type="protein sequence ID" value="CAD6270874.1"/>
    <property type="molecule type" value="Genomic_DNA"/>
</dbReference>
<feature type="compositionally biased region" description="Polar residues" evidence="6">
    <location>
        <begin position="538"/>
        <end position="548"/>
    </location>
</feature>
<dbReference type="InterPro" id="IPR058954">
    <property type="entry name" value="AAA_lid_SMAX1"/>
</dbReference>
<dbReference type="Pfam" id="PF07724">
    <property type="entry name" value="AAA_2"/>
    <property type="match status" value="1"/>
</dbReference>
<dbReference type="GO" id="GO:0016887">
    <property type="term" value="F:ATP hydrolysis activity"/>
    <property type="evidence" value="ECO:0007669"/>
    <property type="project" value="InterPro"/>
</dbReference>
<dbReference type="PROSITE" id="PS51903">
    <property type="entry name" value="CLP_R"/>
    <property type="match status" value="1"/>
</dbReference>
<keyword evidence="9" id="KW-1185">Reference proteome</keyword>
<evidence type="ECO:0000313" key="9">
    <source>
        <dbReference type="Proteomes" id="UP000604825"/>
    </source>
</evidence>
<dbReference type="OrthoDB" id="1723324at2759"/>
<gene>
    <name evidence="8" type="ORF">NCGR_LOCUS54164</name>
</gene>
<dbReference type="Gene3D" id="1.10.1780.10">
    <property type="entry name" value="Clp, N-terminal domain"/>
    <property type="match status" value="1"/>
</dbReference>
<name>A0A811RKB3_9POAL</name>
<dbReference type="PANTHER" id="PTHR43572:SF38">
    <property type="entry name" value="PROTEIN SMAX1-LIKE 6"/>
    <property type="match status" value="1"/>
</dbReference>
<feature type="compositionally biased region" description="Basic and acidic residues" evidence="6">
    <location>
        <begin position="962"/>
        <end position="971"/>
    </location>
</feature>
<dbReference type="Pfam" id="PF23569">
    <property type="entry name" value="NBD_SMAX1"/>
    <property type="match status" value="1"/>
</dbReference>
<dbReference type="Proteomes" id="UP000604825">
    <property type="component" value="Unassembled WGS sequence"/>
</dbReference>
<dbReference type="InterPro" id="IPR036628">
    <property type="entry name" value="Clp_N_dom_sf"/>
</dbReference>
<evidence type="ECO:0000256" key="2">
    <source>
        <dbReference type="ARBA" id="ARBA00022737"/>
    </source>
</evidence>
<feature type="compositionally biased region" description="Polar residues" evidence="6">
    <location>
        <begin position="558"/>
        <end position="575"/>
    </location>
</feature>
<accession>A0A811RKB3</accession>
<dbReference type="Pfam" id="PF26587">
    <property type="entry name" value="AAA_lid_SMAX1"/>
    <property type="match status" value="1"/>
</dbReference>
<dbReference type="CDD" id="cd19499">
    <property type="entry name" value="RecA-like_ClpB_Hsp104-like"/>
    <property type="match status" value="1"/>
</dbReference>
<dbReference type="InterPro" id="IPR003959">
    <property type="entry name" value="ATPase_AAA_core"/>
</dbReference>
<dbReference type="InterPro" id="IPR058680">
    <property type="entry name" value="NBD_SMAX1-like"/>
</dbReference>
<dbReference type="AlphaFoldDB" id="A0A811RKB3"/>
<evidence type="ECO:0000256" key="1">
    <source>
        <dbReference type="ARBA" id="ARBA00008675"/>
    </source>
</evidence>
<evidence type="ECO:0000256" key="4">
    <source>
        <dbReference type="ARBA" id="ARBA00023163"/>
    </source>
</evidence>
<evidence type="ECO:0000259" key="7">
    <source>
        <dbReference type="PROSITE" id="PS51903"/>
    </source>
</evidence>
<keyword evidence="3" id="KW-0805">Transcription regulation</keyword>
<evidence type="ECO:0000256" key="6">
    <source>
        <dbReference type="SAM" id="MobiDB-lite"/>
    </source>
</evidence>
<keyword evidence="4" id="KW-0804">Transcription</keyword>
<feature type="region of interest" description="Disordered" evidence="6">
    <location>
        <begin position="536"/>
        <end position="575"/>
    </location>
</feature>
<dbReference type="InterPro" id="IPR027417">
    <property type="entry name" value="P-loop_NTPase"/>
</dbReference>
<comment type="caution">
    <text evidence="8">The sequence shown here is derived from an EMBL/GenBank/DDBJ whole genome shotgun (WGS) entry which is preliminary data.</text>
</comment>
<evidence type="ECO:0000313" key="8">
    <source>
        <dbReference type="EMBL" id="CAD6270874.1"/>
    </source>
</evidence>
<sequence length="1144" mass="123722">MPTPVPAARQCLAPAAVTALDAAVDSARRRAHAQTTSLHLIASLLAPTAAPLLRDALARARSAAYSPRLQLKALDLCFAVSLDRLPSIPTSASASASSSSNDQHEPPVANSLMSAIKRSQANQRRNPDTFHFYHHHQAAGASATSPNAVKVDLSHLVLAILDDPLVSRVFADAGFRSNEIKVAILRPAPPVPLLGRGLPTRARPPPLFLCSFAAADDADVPSPAPALAGGRPGEDNCRRITDILARGRNPMLVGVGAASAAADFAEASPYRILAVNHQTDLLAVAVAPTTPGSGLIFSIGDLKDLVPDEADLQDAARRVVAEVTRLLETHRAAARQTVWVVGWSATYETYLAFLSKFPLVDKDWELQLLPITAVRDAGPAAGLVPPPAPATTVAALSMPATTSFMESFVPFGGFMCDTYEANSLTANSCPQALRCQQCNDRYEQEVATIIRGSGITAEAHQEGLPSMLQNSSMMGHGFDALKVRDDQMMVLSTKIQNLKKKWNEVCLRLHQGCNRINRDPCQLFRHHIDVRVERERCANSNQSSQSIALQREVIRPSAVSSPHTNTTAKSISAPSISTQMNADLVLNLQVRQSKSDEDEPLQDRAVPSQHSNSSNCDNPEDHASPSSAAPVATDLVLATPRGSSSKDSSIALCKNVKDAEGSIQLMPKKVDDLSRKPPHFSVQPYTCFGSSSNWDQTSPSALHSSASGGASAFGQWQRPSPLAAQSFYLSNYKLLMEQLFKAVGRQEEALSAICASIVRCRSMERCRGANKKNDIWFSFYGPDSIAKRRVGVALAELMHDSSENLIYLDLSLHDWGNPNFRGKRATDCISEELRRKRRSVIFLDNVDKADCLVQESLIHAMETGRYKDLHGGRVADLNDSIVVLSTRMIQGCQNAAIGMEGNAFSEEKVAAAHGHQLKIIVEPGTTNIIGGPGGKVVVSSRHSLRNSQASLYSSSFSKRKLHISDGQEKTAESLSTSKRLHRTSSAPFDLNLPGDEAEVHDGDDDSSSSHENSSGDSEGSVGNLLRSVDESINFKPFDFGKLCEDIVQEFSNTMSSTLGFGCRLEIDAGAMVQVLAAAWASDSDEKRPVWTWVEQVFARSLEQLKVRCKNLSSCTLRLVACEDEMPVKEDGVGAFLPSRIILDW</sequence>
<feature type="domain" description="Clp R" evidence="7">
    <location>
        <begin position="8"/>
        <end position="190"/>
    </location>
</feature>
<keyword evidence="2 5" id="KW-0677">Repeat</keyword>
<feature type="region of interest" description="Disordered" evidence="6">
    <location>
        <begin position="962"/>
        <end position="1022"/>
    </location>
</feature>
<dbReference type="Gene3D" id="3.40.50.300">
    <property type="entry name" value="P-loop containing nucleotide triphosphate hydrolases"/>
    <property type="match status" value="1"/>
</dbReference>
<feature type="compositionally biased region" description="Low complexity" evidence="6">
    <location>
        <begin position="1009"/>
        <end position="1020"/>
    </location>
</feature>
<evidence type="ECO:0000256" key="5">
    <source>
        <dbReference type="PROSITE-ProRule" id="PRU01251"/>
    </source>
</evidence>
<evidence type="ECO:0000256" key="3">
    <source>
        <dbReference type="ARBA" id="ARBA00023015"/>
    </source>
</evidence>
<reference evidence="8" key="1">
    <citation type="submission" date="2020-10" db="EMBL/GenBank/DDBJ databases">
        <authorList>
            <person name="Han B."/>
            <person name="Lu T."/>
            <person name="Zhao Q."/>
            <person name="Huang X."/>
            <person name="Zhao Y."/>
        </authorList>
    </citation>
    <scope>NUCLEOTIDE SEQUENCE</scope>
</reference>
<dbReference type="SUPFAM" id="SSF52540">
    <property type="entry name" value="P-loop containing nucleoside triphosphate hydrolases"/>
    <property type="match status" value="1"/>
</dbReference>
<feature type="compositionally biased region" description="Acidic residues" evidence="6">
    <location>
        <begin position="995"/>
        <end position="1006"/>
    </location>
</feature>
<dbReference type="PANTHER" id="PTHR43572">
    <property type="entry name" value="CHAPERONE PROTEIN CLPD, CHLOROPLASTIC"/>
    <property type="match status" value="1"/>
</dbReference>
<dbReference type="InterPro" id="IPR051650">
    <property type="entry name" value="SL_signaling_regulator"/>
</dbReference>
<comment type="similarity">
    <text evidence="1">Belongs to the ClpA/ClpB family.</text>
</comment>
<organism evidence="8 9">
    <name type="scientific">Miscanthus lutarioriparius</name>
    <dbReference type="NCBI Taxonomy" id="422564"/>
    <lineage>
        <taxon>Eukaryota</taxon>
        <taxon>Viridiplantae</taxon>
        <taxon>Streptophyta</taxon>
        <taxon>Embryophyta</taxon>
        <taxon>Tracheophyta</taxon>
        <taxon>Spermatophyta</taxon>
        <taxon>Magnoliopsida</taxon>
        <taxon>Liliopsida</taxon>
        <taxon>Poales</taxon>
        <taxon>Poaceae</taxon>
        <taxon>PACMAD clade</taxon>
        <taxon>Panicoideae</taxon>
        <taxon>Andropogonodae</taxon>
        <taxon>Andropogoneae</taxon>
        <taxon>Saccharinae</taxon>
        <taxon>Miscanthus</taxon>
    </lineage>
</organism>
<dbReference type="GO" id="GO:0005524">
    <property type="term" value="F:ATP binding"/>
    <property type="evidence" value="ECO:0007669"/>
    <property type="project" value="InterPro"/>
</dbReference>
<dbReference type="InterPro" id="IPR004176">
    <property type="entry name" value="Clp_R_N"/>
</dbReference>